<dbReference type="PaxDb" id="522772-Dacet_1354"/>
<dbReference type="KEGG" id="dap:Dacet_1354"/>
<dbReference type="eggNOG" id="COG2110">
    <property type="taxonomic scope" value="Bacteria"/>
</dbReference>
<accession>D4H7X7</accession>
<feature type="domain" description="Macro" evidence="1">
    <location>
        <begin position="1"/>
        <end position="177"/>
    </location>
</feature>
<organism evidence="2 3">
    <name type="scientific">Denitrovibrio acetiphilus (strain DSM 12809 / NBRC 114555 / N2460)</name>
    <dbReference type="NCBI Taxonomy" id="522772"/>
    <lineage>
        <taxon>Bacteria</taxon>
        <taxon>Pseudomonadati</taxon>
        <taxon>Deferribacterota</taxon>
        <taxon>Deferribacteres</taxon>
        <taxon>Deferribacterales</taxon>
        <taxon>Geovibrionaceae</taxon>
        <taxon>Denitrovibrio</taxon>
    </lineage>
</organism>
<dbReference type="SUPFAM" id="SSF52949">
    <property type="entry name" value="Macro domain-like"/>
    <property type="match status" value="1"/>
</dbReference>
<keyword evidence="3" id="KW-1185">Reference proteome</keyword>
<name>D4H7X7_DENA2</name>
<dbReference type="InParanoid" id="D4H7X7"/>
<dbReference type="PROSITE" id="PS51154">
    <property type="entry name" value="MACRO"/>
    <property type="match status" value="1"/>
</dbReference>
<dbReference type="Pfam" id="PF01661">
    <property type="entry name" value="Macro"/>
    <property type="match status" value="1"/>
</dbReference>
<dbReference type="CDD" id="cd02907">
    <property type="entry name" value="Macro_Af1521_BAL-like"/>
    <property type="match status" value="1"/>
</dbReference>
<dbReference type="SMART" id="SM00506">
    <property type="entry name" value="A1pp"/>
    <property type="match status" value="1"/>
</dbReference>
<dbReference type="OrthoDB" id="6194521at2"/>
<dbReference type="HOGENOM" id="CLU_046550_7_0_0"/>
<dbReference type="FunCoup" id="D4H7X7">
    <property type="interactions" value="223"/>
</dbReference>
<evidence type="ECO:0000313" key="3">
    <source>
        <dbReference type="Proteomes" id="UP000002012"/>
    </source>
</evidence>
<evidence type="ECO:0000313" key="2">
    <source>
        <dbReference type="EMBL" id="ADD68126.1"/>
    </source>
</evidence>
<dbReference type="STRING" id="522772.Dacet_1354"/>
<gene>
    <name evidence="2" type="ordered locus">Dacet_1354</name>
</gene>
<dbReference type="PANTHER" id="PTHR11106">
    <property type="entry name" value="GANGLIOSIDE INDUCED DIFFERENTIATION ASSOCIATED PROTEIN 2-RELATED"/>
    <property type="match status" value="1"/>
</dbReference>
<proteinExistence type="predicted"/>
<dbReference type="RefSeq" id="WP_013010648.1">
    <property type="nucleotide sequence ID" value="NC_013943.1"/>
</dbReference>
<dbReference type="InterPro" id="IPR043472">
    <property type="entry name" value="Macro_dom-like"/>
</dbReference>
<dbReference type="Proteomes" id="UP000002012">
    <property type="component" value="Chromosome"/>
</dbReference>
<dbReference type="EMBL" id="CP001968">
    <property type="protein sequence ID" value="ADD68126.1"/>
    <property type="molecule type" value="Genomic_DNA"/>
</dbReference>
<reference evidence="2 3" key="1">
    <citation type="journal article" date="2010" name="Stand. Genomic Sci.">
        <title>Complete genome sequence of Denitrovibrio acetiphilus type strain (N2460).</title>
        <authorList>
            <person name="Kiss H."/>
            <person name="Lang E."/>
            <person name="Lapidus A."/>
            <person name="Copeland A."/>
            <person name="Nolan M."/>
            <person name="Glavina Del Rio T."/>
            <person name="Chen F."/>
            <person name="Lucas S."/>
            <person name="Tice H."/>
            <person name="Cheng J.F."/>
            <person name="Han C."/>
            <person name="Goodwin L."/>
            <person name="Pitluck S."/>
            <person name="Liolios K."/>
            <person name="Pati A."/>
            <person name="Ivanova N."/>
            <person name="Mavromatis K."/>
            <person name="Chen A."/>
            <person name="Palaniappan K."/>
            <person name="Land M."/>
            <person name="Hauser L."/>
            <person name="Chang Y.J."/>
            <person name="Jeffries C.D."/>
            <person name="Detter J.C."/>
            <person name="Brettin T."/>
            <person name="Spring S."/>
            <person name="Rohde M."/>
            <person name="Goker M."/>
            <person name="Woyke T."/>
            <person name="Bristow J."/>
            <person name="Eisen J.A."/>
            <person name="Markowitz V."/>
            <person name="Hugenholtz P."/>
            <person name="Kyrpides N.C."/>
            <person name="Klenk H.P."/>
        </authorList>
    </citation>
    <scope>NUCLEOTIDE SEQUENCE [LARGE SCALE GENOMIC DNA]</scope>
    <source>
        <strain evidence="3">DSM 12809 / NBRC 114555 / N2460</strain>
    </source>
</reference>
<dbReference type="InterPro" id="IPR002589">
    <property type="entry name" value="Macro_dom"/>
</dbReference>
<protein>
    <submittedName>
        <fullName evidence="2">Appr-1-p processing domain protein</fullName>
    </submittedName>
</protein>
<evidence type="ECO:0000259" key="1">
    <source>
        <dbReference type="PROSITE" id="PS51154"/>
    </source>
</evidence>
<dbReference type="PANTHER" id="PTHR11106:SF111">
    <property type="entry name" value="MACRO DOMAIN-CONTAINING PROTEIN"/>
    <property type="match status" value="1"/>
</dbReference>
<dbReference type="Gene3D" id="3.40.220.10">
    <property type="entry name" value="Leucine Aminopeptidase, subunit E, domain 1"/>
    <property type="match status" value="1"/>
</dbReference>
<sequence length="177" mass="18958">MGVTREINGTVLEIALRDITKQTTDAIVNPANRQLKMTGGVAGAIAAKGGRSIQEECDEIGSCPLGEAVMTGAGFLKTTYIIHAVGPRYGVDPEPEKYLKSAVMKSIELADKNNLSDIAIPAISAGIFGYPLEDAAEVIISAVIEKILSGTKLNKILLCLFTENDYMVFINTLDRLK</sequence>
<dbReference type="AlphaFoldDB" id="D4H7X7"/>